<gene>
    <name evidence="1" type="ORF">Pmar_PMAR015222</name>
</gene>
<feature type="non-terminal residue" evidence="1">
    <location>
        <position position="78"/>
    </location>
</feature>
<dbReference type="Proteomes" id="UP000007800">
    <property type="component" value="Unassembled WGS sequence"/>
</dbReference>
<protein>
    <submittedName>
        <fullName evidence="1">Uncharacterized protein</fullName>
    </submittedName>
</protein>
<dbReference type="InParanoid" id="C5LPR4"/>
<proteinExistence type="predicted"/>
<dbReference type="RefSeq" id="XP_002768560.1">
    <property type="nucleotide sequence ID" value="XM_002768514.1"/>
</dbReference>
<accession>C5LPR4</accession>
<evidence type="ECO:0000313" key="2">
    <source>
        <dbReference type="Proteomes" id="UP000007800"/>
    </source>
</evidence>
<feature type="non-terminal residue" evidence="1">
    <location>
        <position position="1"/>
    </location>
</feature>
<name>C5LPR4_PERM5</name>
<dbReference type="OrthoDB" id="415822at2759"/>
<evidence type="ECO:0000313" key="1">
    <source>
        <dbReference type="EMBL" id="EER01278.1"/>
    </source>
</evidence>
<dbReference type="EMBL" id="GG684246">
    <property type="protein sequence ID" value="EER01278.1"/>
    <property type="molecule type" value="Genomic_DNA"/>
</dbReference>
<organism evidence="2">
    <name type="scientific">Perkinsus marinus (strain ATCC 50983 / TXsc)</name>
    <dbReference type="NCBI Taxonomy" id="423536"/>
    <lineage>
        <taxon>Eukaryota</taxon>
        <taxon>Sar</taxon>
        <taxon>Alveolata</taxon>
        <taxon>Perkinsozoa</taxon>
        <taxon>Perkinsea</taxon>
        <taxon>Perkinsida</taxon>
        <taxon>Perkinsidae</taxon>
        <taxon>Perkinsus</taxon>
    </lineage>
</organism>
<dbReference type="AlphaFoldDB" id="C5LPR4"/>
<reference evidence="1 2" key="1">
    <citation type="submission" date="2008-07" db="EMBL/GenBank/DDBJ databases">
        <authorList>
            <person name="El-Sayed N."/>
            <person name="Caler E."/>
            <person name="Inman J."/>
            <person name="Amedeo P."/>
            <person name="Hass B."/>
            <person name="Wortman J."/>
        </authorList>
    </citation>
    <scope>NUCLEOTIDE SEQUENCE [LARGE SCALE GENOMIC DNA]</scope>
    <source>
        <strain evidence="2">ATCC 50983 / TXsc</strain>
    </source>
</reference>
<dbReference type="GeneID" id="9058665"/>
<keyword evidence="2" id="KW-1185">Reference proteome</keyword>
<sequence>GGSTIELVRSMIDFQNKTPHWATISVDFSDAFGTIKHSAIAEALKEFGTNGRLINWISSWLNHRKSSLTMGTETRTRY</sequence>